<feature type="region of interest" description="Disordered" evidence="1">
    <location>
        <begin position="462"/>
        <end position="486"/>
    </location>
</feature>
<evidence type="ECO:0000313" key="3">
    <source>
        <dbReference type="Proteomes" id="UP000293360"/>
    </source>
</evidence>
<gene>
    <name evidence="2" type="ORF">DL764_009432</name>
</gene>
<feature type="compositionally biased region" description="Acidic residues" evidence="1">
    <location>
        <begin position="285"/>
        <end position="304"/>
    </location>
</feature>
<dbReference type="GO" id="GO:0070860">
    <property type="term" value="C:RNA polymerase I core factor complex"/>
    <property type="evidence" value="ECO:0007669"/>
    <property type="project" value="TreeGrafter"/>
</dbReference>
<protein>
    <submittedName>
        <fullName evidence="2">Uncharacterized protein</fullName>
    </submittedName>
</protein>
<dbReference type="InterPro" id="IPR007224">
    <property type="entry name" value="TIF_Rrn11"/>
</dbReference>
<accession>A0A4Q4SX35</accession>
<name>A0A4Q4SX35_9PEZI</name>
<dbReference type="Pfam" id="PF04090">
    <property type="entry name" value="Rrn11"/>
    <property type="match status" value="1"/>
</dbReference>
<dbReference type="OrthoDB" id="2159786at2759"/>
<feature type="compositionally biased region" description="Acidic residues" evidence="1">
    <location>
        <begin position="467"/>
        <end position="486"/>
    </location>
</feature>
<dbReference type="Proteomes" id="UP000293360">
    <property type="component" value="Unassembled WGS sequence"/>
</dbReference>
<feature type="region of interest" description="Disordered" evidence="1">
    <location>
        <begin position="15"/>
        <end position="53"/>
    </location>
</feature>
<dbReference type="PANTHER" id="PTHR28244:SF1">
    <property type="entry name" value="RNA POLYMERASE I-SPECIFIC TRANSCRIPTION INITIATION FACTOR RRN11"/>
    <property type="match status" value="1"/>
</dbReference>
<dbReference type="PANTHER" id="PTHR28244">
    <property type="entry name" value="RNA POLYMERASE I-SPECIFIC TRANSCRIPTION INITIATION FACTOR RRN11"/>
    <property type="match status" value="1"/>
</dbReference>
<feature type="compositionally biased region" description="Basic and acidic residues" evidence="1">
    <location>
        <begin position="190"/>
        <end position="222"/>
    </location>
</feature>
<comment type="caution">
    <text evidence="2">The sequence shown here is derived from an EMBL/GenBank/DDBJ whole genome shotgun (WGS) entry which is preliminary data.</text>
</comment>
<dbReference type="GO" id="GO:0017025">
    <property type="term" value="F:TBP-class protein binding"/>
    <property type="evidence" value="ECO:0007669"/>
    <property type="project" value="TreeGrafter"/>
</dbReference>
<evidence type="ECO:0000256" key="1">
    <source>
        <dbReference type="SAM" id="MobiDB-lite"/>
    </source>
</evidence>
<keyword evidence="3" id="KW-1185">Reference proteome</keyword>
<feature type="compositionally biased region" description="Basic and acidic residues" evidence="1">
    <location>
        <begin position="426"/>
        <end position="442"/>
    </location>
</feature>
<evidence type="ECO:0000313" key="2">
    <source>
        <dbReference type="EMBL" id="RYO83737.1"/>
    </source>
</evidence>
<feature type="region of interest" description="Disordered" evidence="1">
    <location>
        <begin position="398"/>
        <end position="442"/>
    </location>
</feature>
<dbReference type="GO" id="GO:0001181">
    <property type="term" value="F:RNA polymerase I general transcription initiation factor activity"/>
    <property type="evidence" value="ECO:0007669"/>
    <property type="project" value="InterPro"/>
</dbReference>
<dbReference type="STRING" id="155417.A0A4Q4SX35"/>
<proteinExistence type="predicted"/>
<dbReference type="GO" id="GO:0001164">
    <property type="term" value="F:RNA polymerase I core promoter sequence-specific DNA binding"/>
    <property type="evidence" value="ECO:0007669"/>
    <property type="project" value="InterPro"/>
</dbReference>
<feature type="region of interest" description="Disordered" evidence="1">
    <location>
        <begin position="190"/>
        <end position="223"/>
    </location>
</feature>
<dbReference type="EMBL" id="QJNU01000889">
    <property type="protein sequence ID" value="RYO83737.1"/>
    <property type="molecule type" value="Genomic_DNA"/>
</dbReference>
<dbReference type="AlphaFoldDB" id="A0A4Q4SX35"/>
<dbReference type="GO" id="GO:0042790">
    <property type="term" value="P:nucleolar large rRNA transcription by RNA polymerase I"/>
    <property type="evidence" value="ECO:0007669"/>
    <property type="project" value="TreeGrafter"/>
</dbReference>
<feature type="region of interest" description="Disordered" evidence="1">
    <location>
        <begin position="75"/>
        <end position="125"/>
    </location>
</feature>
<sequence>MGPFALPVPSYRLGIQTRKPKRRGEEWDVASPSPAPDDVYSHLPSGIINPRSHPPDLLRQFAVAGLAPEEANPVDKFPLFPHKALPPDHDAGGGSRRRRRNASRGGAESSGIDTDADAKADSNGIPATLKHHSARLRHLSTMTAILHRCLSEGDIPRAKRAFGLLVQTRDVDIRLSHLWAVGSEILMRDGEGEAEEQEQRDRTIGGGDREGRAEAEGEEAPRRWGTAANVDRVRAYFENLIQQHPHDPHRPHMTSALDFWPVLFGIEIYNIHAEFRGAQHRLAAAEEEDDDDEGESGLEMEDDPRFDTYTYAEDDEEAEAQGLLRRGGDVERRQLRQAARDELRLETATAAQQIAARMDQLMENAPYSKHLELLRLRGMLALFVGDLHLPTRLIESARRGTAGGGRRTKSSSSSSSSADGLLTHADGPEERSAVARRREEQEKAKGFFVRIVESGGALDGWAKRFVEEEEEQGDDEAAGTDEEGFF</sequence>
<organism evidence="2 3">
    <name type="scientific">Monosporascus ibericus</name>
    <dbReference type="NCBI Taxonomy" id="155417"/>
    <lineage>
        <taxon>Eukaryota</taxon>
        <taxon>Fungi</taxon>
        <taxon>Dikarya</taxon>
        <taxon>Ascomycota</taxon>
        <taxon>Pezizomycotina</taxon>
        <taxon>Sordariomycetes</taxon>
        <taxon>Xylariomycetidae</taxon>
        <taxon>Xylariales</taxon>
        <taxon>Xylariales incertae sedis</taxon>
        <taxon>Monosporascus</taxon>
    </lineage>
</organism>
<reference evidence="2 3" key="1">
    <citation type="submission" date="2018-06" db="EMBL/GenBank/DDBJ databases">
        <title>Complete Genomes of Monosporascus.</title>
        <authorList>
            <person name="Robinson A.J."/>
            <person name="Natvig D.O."/>
        </authorList>
    </citation>
    <scope>NUCLEOTIDE SEQUENCE [LARGE SCALE GENOMIC DNA]</scope>
    <source>
        <strain evidence="2 3">CBS 110550</strain>
    </source>
</reference>
<dbReference type="InterPro" id="IPR053029">
    <property type="entry name" value="RNA_pol_I-specific_init_factor"/>
</dbReference>
<feature type="region of interest" description="Disordered" evidence="1">
    <location>
        <begin position="282"/>
        <end position="305"/>
    </location>
</feature>